<dbReference type="EMBL" id="FODH01000002">
    <property type="protein sequence ID" value="SEN61746.1"/>
    <property type="molecule type" value="Genomic_DNA"/>
</dbReference>
<keyword evidence="1" id="KW-1133">Transmembrane helix</keyword>
<feature type="transmembrane region" description="Helical" evidence="1">
    <location>
        <begin position="401"/>
        <end position="421"/>
    </location>
</feature>
<dbReference type="EMBL" id="CP076607">
    <property type="protein sequence ID" value="QWU15809.1"/>
    <property type="molecule type" value="Genomic_DNA"/>
</dbReference>
<evidence type="ECO:0000313" key="5">
    <source>
        <dbReference type="Proteomes" id="UP000683429"/>
    </source>
</evidence>
<dbReference type="STRING" id="1333845.SAMN04487895_10226"/>
<feature type="transmembrane region" description="Helical" evidence="1">
    <location>
        <begin position="371"/>
        <end position="389"/>
    </location>
</feature>
<sequence>MKLEENFNNTKYRYSLWIIIFLFCGYMGWIFIDYYANNNEKIAFPHYLVASLLFYGVVIILLKQIKYRELTYIMFALLGLYYILFLPFFSPIDEGAHFDYILHIIQQHKLPTLYDIINTNELYKVTGELVPSNTQYEAVQPPLYYLVSSLLAALFQKSLIFSVIMLRVFGIVLILLTYFFIQKTYLELVRTNIIEKNDHLFHAVSLLFFLNPGFMTRMITISNEQLVVFLMSVLIFYIVKILGEKHSFKHLTYLSLITAAMILTKFTSIYIIGVIILFYLLNKEIKEALYYAIFSGILISPWFIFNLYHYQKFTANSLHVAFVKGIVNPNNIQLSIYYILQKTNFFLGSFWNPQESGFPGIKEPYFTITNLLSWVLIGTLVGATIYAVKSWRNLKDIKSQLITLLTSSIFLNIIILCYGTISQDVDIMIGRYVYMNSIGFIILTVVLTQKVIVKKYHHLFGWILLMMICFLTVNFMFDTAQSRQNFATKIKVNILEEKISLENYQQKIYNPFLNTQDLKNIPSKLDGNLTVKLDNSNVFHPELYQFNNISLENLNELKIIGNDPFLVVSLNNAHSVQVADLIKVTLNNVQQDGIGQLFWDDGTGYSENRSIKFSILKGEHSYFIPVGRNASWMESKNINKIRMDVDGYAPNNTFILKEFMLTKVMS</sequence>
<evidence type="ECO:0000313" key="3">
    <source>
        <dbReference type="EMBL" id="SEN61746.1"/>
    </source>
</evidence>
<dbReference type="OrthoDB" id="2496121at2"/>
<keyword evidence="1" id="KW-0812">Transmembrane</keyword>
<evidence type="ECO:0000313" key="4">
    <source>
        <dbReference type="Proteomes" id="UP000198809"/>
    </source>
</evidence>
<feature type="transmembrane region" description="Helical" evidence="1">
    <location>
        <begin position="427"/>
        <end position="447"/>
    </location>
</feature>
<name>A0A1H8I0U7_9BACL</name>
<proteinExistence type="predicted"/>
<dbReference type="RefSeq" id="WP_036604528.1">
    <property type="nucleotide sequence ID" value="NZ_CP076607.1"/>
</dbReference>
<dbReference type="Proteomes" id="UP000198809">
    <property type="component" value="Unassembled WGS sequence"/>
</dbReference>
<feature type="transmembrane region" description="Helical" evidence="1">
    <location>
        <begin position="459"/>
        <end position="477"/>
    </location>
</feature>
<evidence type="ECO:0000313" key="2">
    <source>
        <dbReference type="EMBL" id="QWU15809.1"/>
    </source>
</evidence>
<keyword evidence="1" id="KW-0472">Membrane</keyword>
<feature type="transmembrane region" description="Helical" evidence="1">
    <location>
        <begin position="69"/>
        <end position="89"/>
    </location>
</feature>
<keyword evidence="5" id="KW-1185">Reference proteome</keyword>
<dbReference type="AlphaFoldDB" id="A0A1H8I0U7"/>
<feature type="transmembrane region" description="Helical" evidence="1">
    <location>
        <begin position="225"/>
        <end position="242"/>
    </location>
</feature>
<feature type="transmembrane region" description="Helical" evidence="1">
    <location>
        <begin position="44"/>
        <end position="62"/>
    </location>
</feature>
<feature type="transmembrane region" description="Helical" evidence="1">
    <location>
        <begin position="159"/>
        <end position="180"/>
    </location>
</feature>
<dbReference type="Proteomes" id="UP000683429">
    <property type="component" value="Chromosome"/>
</dbReference>
<gene>
    <name evidence="2" type="ORF">KP014_00525</name>
    <name evidence="3" type="ORF">SAMN04487895_10226</name>
</gene>
<organism evidence="3 4">
    <name type="scientific">Paenibacillus sophorae</name>
    <dbReference type="NCBI Taxonomy" id="1333845"/>
    <lineage>
        <taxon>Bacteria</taxon>
        <taxon>Bacillati</taxon>
        <taxon>Bacillota</taxon>
        <taxon>Bacilli</taxon>
        <taxon>Bacillales</taxon>
        <taxon>Paenibacillaceae</taxon>
        <taxon>Paenibacillus</taxon>
    </lineage>
</organism>
<evidence type="ECO:0000256" key="1">
    <source>
        <dbReference type="SAM" id="Phobius"/>
    </source>
</evidence>
<feature type="transmembrane region" description="Helical" evidence="1">
    <location>
        <begin position="288"/>
        <end position="308"/>
    </location>
</feature>
<protein>
    <submittedName>
        <fullName evidence="2">Glycosyltransferase family 39 protein</fullName>
    </submittedName>
</protein>
<accession>A0A1H8I0U7</accession>
<reference evidence="3 4" key="1">
    <citation type="submission" date="2016-10" db="EMBL/GenBank/DDBJ databases">
        <authorList>
            <person name="de Groot N.N."/>
        </authorList>
    </citation>
    <scope>NUCLEOTIDE SEQUENCE [LARGE SCALE GENOMIC DNA]</scope>
    <source>
        <strain evidence="3 4">CGMCC 1.10238</strain>
    </source>
</reference>
<feature type="transmembrane region" description="Helical" evidence="1">
    <location>
        <begin position="254"/>
        <end position="282"/>
    </location>
</feature>
<feature type="transmembrane region" description="Helical" evidence="1">
    <location>
        <begin position="12"/>
        <end position="32"/>
    </location>
</feature>
<reference evidence="2 5" key="2">
    <citation type="submission" date="2021-06" db="EMBL/GenBank/DDBJ databases">
        <title>Whole genome sequence of Paenibacillus sophorae DSM23020 for comparative genomics.</title>
        <authorList>
            <person name="Kim M.-J."/>
            <person name="Lee G."/>
            <person name="Shin J.-H."/>
        </authorList>
    </citation>
    <scope>NUCLEOTIDE SEQUENCE [LARGE SCALE GENOMIC DNA]</scope>
    <source>
        <strain evidence="2 5">DSM 23020</strain>
    </source>
</reference>